<reference evidence="1" key="2">
    <citation type="submission" date="2018-09" db="EMBL/GenBank/DDBJ databases">
        <authorList>
            <consortium name="NCBI Pathogen Detection Project"/>
        </authorList>
    </citation>
    <scope>NUCLEOTIDE SEQUENCE</scope>
    <source>
        <strain evidence="1">2702-77</strain>
    </source>
</reference>
<accession>A0A702BTE4</accession>
<gene>
    <name evidence="1" type="ORF">G0D16_16275</name>
</gene>
<dbReference type="EMBL" id="DAAMHO010000019">
    <property type="protein sequence ID" value="HAC6695781.1"/>
    <property type="molecule type" value="Genomic_DNA"/>
</dbReference>
<protein>
    <submittedName>
        <fullName evidence="1">Uncharacterized protein</fullName>
    </submittedName>
</protein>
<name>A0A702BTE4_SALBN</name>
<dbReference type="AlphaFoldDB" id="A0A702BTE4"/>
<evidence type="ECO:0000313" key="1">
    <source>
        <dbReference type="EMBL" id="HAC6695781.1"/>
    </source>
</evidence>
<organism evidence="1">
    <name type="scientific">Salmonella bongori serovar 44:r:-</name>
    <dbReference type="NCBI Taxonomy" id="1967585"/>
    <lineage>
        <taxon>Bacteria</taxon>
        <taxon>Pseudomonadati</taxon>
        <taxon>Pseudomonadota</taxon>
        <taxon>Gammaproteobacteria</taxon>
        <taxon>Enterobacterales</taxon>
        <taxon>Enterobacteriaceae</taxon>
        <taxon>Salmonella</taxon>
    </lineage>
</organism>
<sequence>MPTKIPLKNQPVTVGFLCLFFVRGRFEELSGKKPTLSLYYRTFILQAISPDSRQSPRIMHR</sequence>
<comment type="caution">
    <text evidence="1">The sequence shown here is derived from an EMBL/GenBank/DDBJ whole genome shotgun (WGS) entry which is preliminary data.</text>
</comment>
<reference evidence="1" key="1">
    <citation type="journal article" date="2018" name="Genome Biol.">
        <title>SKESA: strategic k-mer extension for scrupulous assemblies.</title>
        <authorList>
            <person name="Souvorov A."/>
            <person name="Agarwala R."/>
            <person name="Lipman D.J."/>
        </authorList>
    </citation>
    <scope>NUCLEOTIDE SEQUENCE</scope>
    <source>
        <strain evidence="1">2702-77</strain>
    </source>
</reference>
<proteinExistence type="predicted"/>